<gene>
    <name evidence="1" type="ORF">RPERSI_LOCUS9915</name>
</gene>
<feature type="non-terminal residue" evidence="1">
    <location>
        <position position="1"/>
    </location>
</feature>
<dbReference type="EMBL" id="CAJVQC010019140">
    <property type="protein sequence ID" value="CAG8698759.1"/>
    <property type="molecule type" value="Genomic_DNA"/>
</dbReference>
<keyword evidence="2" id="KW-1185">Reference proteome</keyword>
<dbReference type="Proteomes" id="UP000789920">
    <property type="component" value="Unassembled WGS sequence"/>
</dbReference>
<evidence type="ECO:0000313" key="1">
    <source>
        <dbReference type="EMBL" id="CAG8698759.1"/>
    </source>
</evidence>
<accession>A0ACA9PCA1</accession>
<organism evidence="1 2">
    <name type="scientific">Racocetra persica</name>
    <dbReference type="NCBI Taxonomy" id="160502"/>
    <lineage>
        <taxon>Eukaryota</taxon>
        <taxon>Fungi</taxon>
        <taxon>Fungi incertae sedis</taxon>
        <taxon>Mucoromycota</taxon>
        <taxon>Glomeromycotina</taxon>
        <taxon>Glomeromycetes</taxon>
        <taxon>Diversisporales</taxon>
        <taxon>Gigasporaceae</taxon>
        <taxon>Racocetra</taxon>
    </lineage>
</organism>
<proteinExistence type="predicted"/>
<evidence type="ECO:0000313" key="2">
    <source>
        <dbReference type="Proteomes" id="UP000789920"/>
    </source>
</evidence>
<comment type="caution">
    <text evidence="1">The sequence shown here is derived from an EMBL/GenBank/DDBJ whole genome shotgun (WGS) entry which is preliminary data.</text>
</comment>
<sequence>EVPMVINVSWTKCFLKTHQLYAQAKYGKRIKMLAYSYHLGVLMMACPKNKEKQINPKNKAM</sequence>
<protein>
    <submittedName>
        <fullName evidence="1">15426_t:CDS:1</fullName>
    </submittedName>
</protein>
<reference evidence="1" key="1">
    <citation type="submission" date="2021-06" db="EMBL/GenBank/DDBJ databases">
        <authorList>
            <person name="Kallberg Y."/>
            <person name="Tangrot J."/>
            <person name="Rosling A."/>
        </authorList>
    </citation>
    <scope>NUCLEOTIDE SEQUENCE</scope>
    <source>
        <strain evidence="1">MA461A</strain>
    </source>
</reference>
<name>A0ACA9PCA1_9GLOM</name>